<sequence>MPPALGKYSGQAVANTLLTVDCVCAPQWPRGVLYLPVVRPPVCLTPSVIGPQLVAERSSKISGFLWARSCNIGNMSIMTIPQRDQPAPRMIQPKPAVYSRYTSSQSDGLRDLGLCAVLLRNRLTILLIVRPSRESIYLCDWHKDFVSFERKQLCRAISARLPRYCVWGTSFSATSEMIVPSEPSAERQHRGQSSKGEGSDKQRKQEGGSEEMICRGGGGRGRMLEVNTRDVHT</sequence>
<gene>
    <name evidence="2" type="ORF">EYF80_019306</name>
</gene>
<accession>A0A4Z2HX66</accession>
<feature type="compositionally biased region" description="Basic and acidic residues" evidence="1">
    <location>
        <begin position="197"/>
        <end position="207"/>
    </location>
</feature>
<proteinExistence type="predicted"/>
<dbReference type="AlphaFoldDB" id="A0A4Z2HX66"/>
<name>A0A4Z2HX66_9TELE</name>
<keyword evidence="3" id="KW-1185">Reference proteome</keyword>
<evidence type="ECO:0000313" key="3">
    <source>
        <dbReference type="Proteomes" id="UP000314294"/>
    </source>
</evidence>
<evidence type="ECO:0000313" key="2">
    <source>
        <dbReference type="EMBL" id="TNN70429.1"/>
    </source>
</evidence>
<protein>
    <submittedName>
        <fullName evidence="2">Uncharacterized protein</fullName>
    </submittedName>
</protein>
<evidence type="ECO:0000256" key="1">
    <source>
        <dbReference type="SAM" id="MobiDB-lite"/>
    </source>
</evidence>
<reference evidence="2 3" key="1">
    <citation type="submission" date="2019-03" db="EMBL/GenBank/DDBJ databases">
        <title>First draft genome of Liparis tanakae, snailfish: a comprehensive survey of snailfish specific genes.</title>
        <authorList>
            <person name="Kim W."/>
            <person name="Song I."/>
            <person name="Jeong J.-H."/>
            <person name="Kim D."/>
            <person name="Kim S."/>
            <person name="Ryu S."/>
            <person name="Song J.Y."/>
            <person name="Lee S.K."/>
        </authorList>
    </citation>
    <scope>NUCLEOTIDE SEQUENCE [LARGE SCALE GENOMIC DNA]</scope>
    <source>
        <tissue evidence="2">Muscle</tissue>
    </source>
</reference>
<feature type="region of interest" description="Disordered" evidence="1">
    <location>
        <begin position="178"/>
        <end position="233"/>
    </location>
</feature>
<comment type="caution">
    <text evidence="2">The sequence shown here is derived from an EMBL/GenBank/DDBJ whole genome shotgun (WGS) entry which is preliminary data.</text>
</comment>
<dbReference type="EMBL" id="SRLO01000163">
    <property type="protein sequence ID" value="TNN70429.1"/>
    <property type="molecule type" value="Genomic_DNA"/>
</dbReference>
<dbReference type="Proteomes" id="UP000314294">
    <property type="component" value="Unassembled WGS sequence"/>
</dbReference>
<organism evidence="2 3">
    <name type="scientific">Liparis tanakae</name>
    <name type="common">Tanaka's snailfish</name>
    <dbReference type="NCBI Taxonomy" id="230148"/>
    <lineage>
        <taxon>Eukaryota</taxon>
        <taxon>Metazoa</taxon>
        <taxon>Chordata</taxon>
        <taxon>Craniata</taxon>
        <taxon>Vertebrata</taxon>
        <taxon>Euteleostomi</taxon>
        <taxon>Actinopterygii</taxon>
        <taxon>Neopterygii</taxon>
        <taxon>Teleostei</taxon>
        <taxon>Neoteleostei</taxon>
        <taxon>Acanthomorphata</taxon>
        <taxon>Eupercaria</taxon>
        <taxon>Perciformes</taxon>
        <taxon>Cottioidei</taxon>
        <taxon>Cottales</taxon>
        <taxon>Liparidae</taxon>
        <taxon>Liparis</taxon>
    </lineage>
</organism>